<proteinExistence type="predicted"/>
<reference evidence="1 2" key="1">
    <citation type="journal article" date="2021" name="Hortic Res">
        <title>High-quality reference genome and annotation aids understanding of berry development for evergreen blueberry (Vaccinium darrowii).</title>
        <authorList>
            <person name="Yu J."/>
            <person name="Hulse-Kemp A.M."/>
            <person name="Babiker E."/>
            <person name="Staton M."/>
        </authorList>
    </citation>
    <scope>NUCLEOTIDE SEQUENCE [LARGE SCALE GENOMIC DNA]</scope>
    <source>
        <strain evidence="2">cv. NJ 8807/NJ 8810</strain>
        <tissue evidence="1">Young leaf</tissue>
    </source>
</reference>
<comment type="caution">
    <text evidence="1">The sequence shown here is derived from an EMBL/GenBank/DDBJ whole genome shotgun (WGS) entry which is preliminary data.</text>
</comment>
<evidence type="ECO:0000313" key="1">
    <source>
        <dbReference type="EMBL" id="KAH7862647.1"/>
    </source>
</evidence>
<gene>
    <name evidence="1" type="ORF">Vadar_007571</name>
</gene>
<protein>
    <submittedName>
        <fullName evidence="1">Uncharacterized protein</fullName>
    </submittedName>
</protein>
<dbReference type="Proteomes" id="UP000828048">
    <property type="component" value="Chromosome 12"/>
</dbReference>
<keyword evidence="2" id="KW-1185">Reference proteome</keyword>
<dbReference type="EMBL" id="CM037162">
    <property type="protein sequence ID" value="KAH7862647.1"/>
    <property type="molecule type" value="Genomic_DNA"/>
</dbReference>
<name>A0ACB7ZC82_9ERIC</name>
<evidence type="ECO:0000313" key="2">
    <source>
        <dbReference type="Proteomes" id="UP000828048"/>
    </source>
</evidence>
<accession>A0ACB7ZC82</accession>
<sequence length="373" mass="41268">MDPPQDKNKRDRETRQSTSRRDLVPTACLMGLAVKKATCWTEFPDKISGNIISDEIFRKVRYALSVTSLIRWFDNILALDDRSLALVIQICWAIWLARNNFLFNGNKINVHATVSRAFVGCSDFLDAIYSQGHPPISHSGEGCNVHKWQLPQMGRWKFNCDGAFCPKSKIAAFSIVVRDSVGRLISTNYGRIKVSSALVAEAWAIRVACAMVKSWGISAIIESDAKRAIQLCLNREGDRCKDIQTIIDDSLYFISGCTVPTALDCPSRTVATAIRQRLYNHNKRLHLSFHFSKLPAAPSWATKHKTADEVDMASASSNAKSGWPSKVCSCGAGTCIPTMAGPNAKNPSRYYYTCPVGFVSLSTRLLLVPTGHS</sequence>
<organism evidence="1 2">
    <name type="scientific">Vaccinium darrowii</name>
    <dbReference type="NCBI Taxonomy" id="229202"/>
    <lineage>
        <taxon>Eukaryota</taxon>
        <taxon>Viridiplantae</taxon>
        <taxon>Streptophyta</taxon>
        <taxon>Embryophyta</taxon>
        <taxon>Tracheophyta</taxon>
        <taxon>Spermatophyta</taxon>
        <taxon>Magnoliopsida</taxon>
        <taxon>eudicotyledons</taxon>
        <taxon>Gunneridae</taxon>
        <taxon>Pentapetalae</taxon>
        <taxon>asterids</taxon>
        <taxon>Ericales</taxon>
        <taxon>Ericaceae</taxon>
        <taxon>Vaccinioideae</taxon>
        <taxon>Vaccinieae</taxon>
        <taxon>Vaccinium</taxon>
    </lineage>
</organism>